<keyword evidence="3 6" id="KW-0812">Transmembrane</keyword>
<gene>
    <name evidence="8" type="ORF">DEALK_08860</name>
</gene>
<comment type="subcellular location">
    <subcellularLocation>
        <location evidence="1">Membrane</location>
        <topology evidence="1">Multi-pass membrane protein</topology>
    </subcellularLocation>
</comment>
<evidence type="ECO:0000313" key="9">
    <source>
        <dbReference type="Proteomes" id="UP000053947"/>
    </source>
</evidence>
<evidence type="ECO:0000256" key="4">
    <source>
        <dbReference type="ARBA" id="ARBA00022989"/>
    </source>
</evidence>
<dbReference type="RefSeq" id="WP_058439045.1">
    <property type="nucleotide sequence ID" value="NZ_KQ758903.1"/>
</dbReference>
<keyword evidence="4 6" id="KW-1133">Transmembrane helix</keyword>
<evidence type="ECO:0000256" key="1">
    <source>
        <dbReference type="ARBA" id="ARBA00004141"/>
    </source>
</evidence>
<dbReference type="STRING" id="1217799.DEALK_08860"/>
<dbReference type="AlphaFoldDB" id="A0A0W0GHL3"/>
<dbReference type="GO" id="GO:0017004">
    <property type="term" value="P:cytochrome complex assembly"/>
    <property type="evidence" value="ECO:0007669"/>
    <property type="project" value="InterPro"/>
</dbReference>
<protein>
    <submittedName>
        <fullName evidence="8">Cytochrome c biogenesis protein</fullName>
    </submittedName>
</protein>
<keyword evidence="5 6" id="KW-0472">Membrane</keyword>
<feature type="domain" description="Cytochrome C biogenesis protein transmembrane" evidence="7">
    <location>
        <begin position="17"/>
        <end position="224"/>
    </location>
</feature>
<feature type="transmembrane region" description="Helical" evidence="6">
    <location>
        <begin position="172"/>
        <end position="192"/>
    </location>
</feature>
<evidence type="ECO:0000259" key="7">
    <source>
        <dbReference type="Pfam" id="PF02683"/>
    </source>
</evidence>
<dbReference type="PANTHER" id="PTHR31272:SF6">
    <property type="entry name" value="CYTOCHROME C-TYPE BIOGENESIS CCDA-LIKE CHLOROPLASTIC PROTEIN"/>
    <property type="match status" value="1"/>
</dbReference>
<evidence type="ECO:0000256" key="2">
    <source>
        <dbReference type="ARBA" id="ARBA00006143"/>
    </source>
</evidence>
<accession>A0A0W0GHL3</accession>
<feature type="transmembrane region" description="Helical" evidence="6">
    <location>
        <begin position="59"/>
        <end position="84"/>
    </location>
</feature>
<dbReference type="InterPro" id="IPR003834">
    <property type="entry name" value="Cyt_c_assmbl_TM_dom"/>
</dbReference>
<keyword evidence="9" id="KW-1185">Reference proteome</keyword>
<dbReference type="EMBL" id="LFDV01000002">
    <property type="protein sequence ID" value="KTB48041.1"/>
    <property type="molecule type" value="Genomic_DNA"/>
</dbReference>
<dbReference type="InterPro" id="IPR051790">
    <property type="entry name" value="Cytochrome_c-biogenesis_DsbD"/>
</dbReference>
<dbReference type="OrthoDB" id="9809733at2"/>
<evidence type="ECO:0000256" key="3">
    <source>
        <dbReference type="ARBA" id="ARBA00022692"/>
    </source>
</evidence>
<reference evidence="8 9" key="1">
    <citation type="submission" date="2015-06" db="EMBL/GenBank/DDBJ databases">
        <title>Genome sequence of the organohalide-respiring Dehalogenimonas alkenigignens type strain (IP3-3T).</title>
        <authorList>
            <person name="Key T.A."/>
            <person name="Richmond D.P."/>
            <person name="Bowman K.S."/>
            <person name="Cho Y.-J."/>
            <person name="Chun J."/>
            <person name="da Costa M.S."/>
            <person name="Rainey F.A."/>
            <person name="Moe W.M."/>
        </authorList>
    </citation>
    <scope>NUCLEOTIDE SEQUENCE [LARGE SCALE GENOMIC DNA]</scope>
    <source>
        <strain evidence="8 9">IP3-3</strain>
    </source>
</reference>
<feature type="transmembrane region" description="Helical" evidence="6">
    <location>
        <begin position="212"/>
        <end position="229"/>
    </location>
</feature>
<dbReference type="GO" id="GO:0016020">
    <property type="term" value="C:membrane"/>
    <property type="evidence" value="ECO:0007669"/>
    <property type="project" value="UniProtKB-SubCell"/>
</dbReference>
<sequence>MEGLLSGLGETIQAQSWLAFPAAFAGGIASSASPCVLPTIPLIIGYVGGYAEGSRTKAVQYSVVFVLGLTITFTLLGVVAGTLGRLFGDVGGFWKYLLPPAAIVLGLLLLGVFNFSINIPQRIVPEQKALWGALLMGLFFGIIASPCATPVLAVILVMAAAQDNIAFSSGLLLTYALGHWMLVLGAGISVGFAQRVLASKGIGNISLYFKKAAGVLMIGAGIYFALTFWI</sequence>
<name>A0A0W0GHL3_9CHLR</name>
<feature type="transmembrane region" description="Helical" evidence="6">
    <location>
        <begin position="129"/>
        <end position="160"/>
    </location>
</feature>
<dbReference type="Pfam" id="PF02683">
    <property type="entry name" value="DsbD_TM"/>
    <property type="match status" value="1"/>
</dbReference>
<feature type="transmembrane region" description="Helical" evidence="6">
    <location>
        <begin position="96"/>
        <end position="117"/>
    </location>
</feature>
<comment type="similarity">
    <text evidence="2">Belongs to the DsbD family.</text>
</comment>
<dbReference type="Proteomes" id="UP000053947">
    <property type="component" value="Unassembled WGS sequence"/>
</dbReference>
<feature type="transmembrane region" description="Helical" evidence="6">
    <location>
        <begin position="20"/>
        <end position="47"/>
    </location>
</feature>
<organism evidence="8 9">
    <name type="scientific">Dehalogenimonas alkenigignens</name>
    <dbReference type="NCBI Taxonomy" id="1217799"/>
    <lineage>
        <taxon>Bacteria</taxon>
        <taxon>Bacillati</taxon>
        <taxon>Chloroflexota</taxon>
        <taxon>Dehalococcoidia</taxon>
        <taxon>Dehalococcoidales</taxon>
        <taxon>Dehalococcoidaceae</taxon>
        <taxon>Dehalogenimonas</taxon>
    </lineage>
</organism>
<comment type="caution">
    <text evidence="8">The sequence shown here is derived from an EMBL/GenBank/DDBJ whole genome shotgun (WGS) entry which is preliminary data.</text>
</comment>
<evidence type="ECO:0000256" key="6">
    <source>
        <dbReference type="SAM" id="Phobius"/>
    </source>
</evidence>
<evidence type="ECO:0000256" key="5">
    <source>
        <dbReference type="ARBA" id="ARBA00023136"/>
    </source>
</evidence>
<dbReference type="PANTHER" id="PTHR31272">
    <property type="entry name" value="CYTOCHROME C-TYPE BIOGENESIS PROTEIN HI_1454-RELATED"/>
    <property type="match status" value="1"/>
</dbReference>
<evidence type="ECO:0000313" key="8">
    <source>
        <dbReference type="EMBL" id="KTB48041.1"/>
    </source>
</evidence>
<proteinExistence type="inferred from homology"/>